<keyword evidence="3" id="KW-0805">Transcription regulation</keyword>
<dbReference type="Pfam" id="PF00440">
    <property type="entry name" value="TetR_N"/>
    <property type="match status" value="1"/>
</dbReference>
<dbReference type="Gene3D" id="1.10.10.60">
    <property type="entry name" value="Homeodomain-like"/>
    <property type="match status" value="1"/>
</dbReference>
<gene>
    <name evidence="8" type="ORF">EH240_05435</name>
</gene>
<feature type="domain" description="HTH tetR-type" evidence="7">
    <location>
        <begin position="13"/>
        <end position="73"/>
    </location>
</feature>
<keyword evidence="2" id="KW-0678">Repressor</keyword>
<keyword evidence="4 6" id="KW-0238">DNA-binding</keyword>
<dbReference type="Proteomes" id="UP000273786">
    <property type="component" value="Unassembled WGS sequence"/>
</dbReference>
<dbReference type="SUPFAM" id="SSF48498">
    <property type="entry name" value="Tetracyclin repressor-like, C-terminal domain"/>
    <property type="match status" value="1"/>
</dbReference>
<dbReference type="InterPro" id="IPR050109">
    <property type="entry name" value="HTH-type_TetR-like_transc_reg"/>
</dbReference>
<dbReference type="InterPro" id="IPR009057">
    <property type="entry name" value="Homeodomain-like_sf"/>
</dbReference>
<evidence type="ECO:0000259" key="7">
    <source>
        <dbReference type="PROSITE" id="PS50977"/>
    </source>
</evidence>
<evidence type="ECO:0000256" key="3">
    <source>
        <dbReference type="ARBA" id="ARBA00023015"/>
    </source>
</evidence>
<dbReference type="OrthoDB" id="329481at2"/>
<evidence type="ECO:0000256" key="4">
    <source>
        <dbReference type="ARBA" id="ARBA00023125"/>
    </source>
</evidence>
<dbReference type="SUPFAM" id="SSF46689">
    <property type="entry name" value="Homeodomain-like"/>
    <property type="match status" value="1"/>
</dbReference>
<dbReference type="InterPro" id="IPR003012">
    <property type="entry name" value="Tet_transcr_reg_TetR"/>
</dbReference>
<dbReference type="AlphaFoldDB" id="A0A3P3G639"/>
<dbReference type="EMBL" id="RQXT01000004">
    <property type="protein sequence ID" value="RRI05972.1"/>
    <property type="molecule type" value="Genomic_DNA"/>
</dbReference>
<dbReference type="RefSeq" id="WP_124996381.1">
    <property type="nucleotide sequence ID" value="NZ_RQXT01000004.1"/>
</dbReference>
<reference evidence="8 9" key="1">
    <citation type="submission" date="2018-11" db="EMBL/GenBank/DDBJ databases">
        <title>the genome of Mesorhizobium tamadayense DSM 28320.</title>
        <authorList>
            <person name="Gao J."/>
        </authorList>
    </citation>
    <scope>NUCLEOTIDE SEQUENCE [LARGE SCALE GENOMIC DNA]</scope>
    <source>
        <strain evidence="8 9">DSM 28320</strain>
    </source>
</reference>
<keyword evidence="5" id="KW-0804">Transcription</keyword>
<evidence type="ECO:0000256" key="2">
    <source>
        <dbReference type="ARBA" id="ARBA00022491"/>
    </source>
</evidence>
<protein>
    <submittedName>
        <fullName evidence="8">TetR/AcrR family transcriptional regulator</fullName>
    </submittedName>
</protein>
<evidence type="ECO:0000256" key="1">
    <source>
        <dbReference type="ARBA" id="ARBA00002856"/>
    </source>
</evidence>
<evidence type="ECO:0000313" key="8">
    <source>
        <dbReference type="EMBL" id="RRI05972.1"/>
    </source>
</evidence>
<dbReference type="GO" id="GO:0003700">
    <property type="term" value="F:DNA-binding transcription factor activity"/>
    <property type="evidence" value="ECO:0007669"/>
    <property type="project" value="TreeGrafter"/>
</dbReference>
<accession>A0A3P3G639</accession>
<evidence type="ECO:0000313" key="9">
    <source>
        <dbReference type="Proteomes" id="UP000273786"/>
    </source>
</evidence>
<dbReference type="GO" id="GO:0000976">
    <property type="term" value="F:transcription cis-regulatory region binding"/>
    <property type="evidence" value="ECO:0007669"/>
    <property type="project" value="TreeGrafter"/>
</dbReference>
<dbReference type="PRINTS" id="PR00400">
    <property type="entry name" value="TETREPRESSOR"/>
</dbReference>
<dbReference type="GO" id="GO:0046677">
    <property type="term" value="P:response to antibiotic"/>
    <property type="evidence" value="ECO:0007669"/>
    <property type="project" value="InterPro"/>
</dbReference>
<feature type="DNA-binding region" description="H-T-H motif" evidence="6">
    <location>
        <begin position="36"/>
        <end position="55"/>
    </location>
</feature>
<organism evidence="8 9">
    <name type="scientific">Mesorhizobium tamadayense</name>
    <dbReference type="NCBI Taxonomy" id="425306"/>
    <lineage>
        <taxon>Bacteria</taxon>
        <taxon>Pseudomonadati</taxon>
        <taxon>Pseudomonadota</taxon>
        <taxon>Alphaproteobacteria</taxon>
        <taxon>Hyphomicrobiales</taxon>
        <taxon>Phyllobacteriaceae</taxon>
        <taxon>Mesorhizobium</taxon>
    </lineage>
</organism>
<comment type="function">
    <text evidence="1">TetR is the repressor of the tetracycline resistance element; its N-terminal region forms a helix-turn-helix structure and binds DNA. Binding of tetracycline to TetR reduces the repressor affinity for the tetracycline resistance gene (tetA) promoter operator sites.</text>
</comment>
<dbReference type="Pfam" id="PF02909">
    <property type="entry name" value="TetR_C_1"/>
    <property type="match status" value="1"/>
</dbReference>
<dbReference type="InterPro" id="IPR036271">
    <property type="entry name" value="Tet_transcr_reg_TetR-rel_C_sf"/>
</dbReference>
<comment type="caution">
    <text evidence="8">The sequence shown here is derived from an EMBL/GenBank/DDBJ whole genome shotgun (WGS) entry which is preliminary data.</text>
</comment>
<dbReference type="PROSITE" id="PS50977">
    <property type="entry name" value="HTH_TETR_2"/>
    <property type="match status" value="1"/>
</dbReference>
<dbReference type="Gene3D" id="1.10.357.10">
    <property type="entry name" value="Tetracycline Repressor, domain 2"/>
    <property type="match status" value="1"/>
</dbReference>
<dbReference type="InterPro" id="IPR004111">
    <property type="entry name" value="Repressor_TetR_C"/>
</dbReference>
<evidence type="ECO:0000256" key="6">
    <source>
        <dbReference type="PROSITE-ProRule" id="PRU00335"/>
    </source>
</evidence>
<keyword evidence="9" id="KW-1185">Reference proteome</keyword>
<proteinExistence type="predicted"/>
<name>A0A3P3G639_9HYPH</name>
<dbReference type="PANTHER" id="PTHR30055:SF234">
    <property type="entry name" value="HTH-TYPE TRANSCRIPTIONAL REGULATOR BETI"/>
    <property type="match status" value="1"/>
</dbReference>
<sequence length="232" mass="25517">MDKPITKKRARGKLSREMIEDAAFEVIESEGLSGFSMRKLAARLGCEAMSIYHHFPSQAHLYEALVDRQMSGLVIPDDSLPWRERARIGLQEFRRVATEHPAFAPFIVVYRMNSPPCLAKLNAIIGLFEDGDFGPELSARMFRAASYYLMGAILDETAGYAKGPSAVTTVSDEDLARDYPSVAAAGAYFGAAGFDKTFELGLEMFLDEMERLREAAGSETAQGGGDRGQTKK</sequence>
<evidence type="ECO:0000256" key="5">
    <source>
        <dbReference type="ARBA" id="ARBA00023163"/>
    </source>
</evidence>
<dbReference type="PANTHER" id="PTHR30055">
    <property type="entry name" value="HTH-TYPE TRANSCRIPTIONAL REGULATOR RUTR"/>
    <property type="match status" value="1"/>
</dbReference>
<dbReference type="GO" id="GO:0045892">
    <property type="term" value="P:negative regulation of DNA-templated transcription"/>
    <property type="evidence" value="ECO:0007669"/>
    <property type="project" value="InterPro"/>
</dbReference>
<dbReference type="InterPro" id="IPR001647">
    <property type="entry name" value="HTH_TetR"/>
</dbReference>